<evidence type="ECO:0000313" key="2">
    <source>
        <dbReference type="EMBL" id="MYL65661.1"/>
    </source>
</evidence>
<organism evidence="2 3">
    <name type="scientific">Guptibacillus hwajinpoensis</name>
    <dbReference type="NCBI Taxonomy" id="208199"/>
    <lineage>
        <taxon>Bacteria</taxon>
        <taxon>Bacillati</taxon>
        <taxon>Bacillota</taxon>
        <taxon>Bacilli</taxon>
        <taxon>Bacillales</taxon>
        <taxon>Guptibacillaceae</taxon>
        <taxon>Guptibacillus</taxon>
    </lineage>
</organism>
<dbReference type="PANTHER" id="PTHR46246">
    <property type="entry name" value="GUANOSINE-3',5'-BIS(DIPHOSPHATE) 3'-PYROPHOSPHOHYDROLASE MESH1"/>
    <property type="match status" value="1"/>
</dbReference>
<dbReference type="AlphaFoldDB" id="A0A845F4F9"/>
<proteinExistence type="predicted"/>
<dbReference type="SUPFAM" id="SSF109604">
    <property type="entry name" value="HD-domain/PDEase-like"/>
    <property type="match status" value="1"/>
</dbReference>
<feature type="domain" description="HD/PDEase" evidence="1">
    <location>
        <begin position="23"/>
        <end position="130"/>
    </location>
</feature>
<evidence type="ECO:0000259" key="1">
    <source>
        <dbReference type="SMART" id="SM00471"/>
    </source>
</evidence>
<dbReference type="InterPro" id="IPR052194">
    <property type="entry name" value="MESH1"/>
</dbReference>
<dbReference type="InterPro" id="IPR003607">
    <property type="entry name" value="HD/PDEase_dom"/>
</dbReference>
<dbReference type="Pfam" id="PF13328">
    <property type="entry name" value="HD_4"/>
    <property type="match status" value="1"/>
</dbReference>
<reference evidence="2 3" key="1">
    <citation type="submission" date="2019-11" db="EMBL/GenBank/DDBJ databases">
        <title>Genome sequences of 17 halophilic strains isolated from different environments.</title>
        <authorList>
            <person name="Furrow R.E."/>
        </authorList>
    </citation>
    <scope>NUCLEOTIDE SEQUENCE [LARGE SCALE GENOMIC DNA]</scope>
    <source>
        <strain evidence="2 3">22506_14_FS</strain>
    </source>
</reference>
<dbReference type="Gene3D" id="1.10.3210.10">
    <property type="entry name" value="Hypothetical protein af1432"/>
    <property type="match status" value="1"/>
</dbReference>
<gene>
    <name evidence="2" type="ORF">GLW07_20070</name>
</gene>
<sequence length="184" mass="21002">MKKIEKAVEFSAVAHDGQYRKGSTLPYFSHPVTVGFYLIEAGASEEAIAAGILHDVVEDTAMTYDIVKEEFGEIIAELVEGCSEPDKSLSWEKRKSHTIDTLRTASFQVKQIACADKLHNLTTINYDYETEGERIWERFNRGKEKQRWYYESIYLSLLAGLTAKEAEFPLFLKLNEMIETVFGD</sequence>
<dbReference type="PANTHER" id="PTHR46246:SF1">
    <property type="entry name" value="GUANOSINE-3',5'-BIS(DIPHOSPHATE) 3'-PYROPHOSPHOHYDROLASE MESH1"/>
    <property type="match status" value="1"/>
</dbReference>
<comment type="caution">
    <text evidence="2">The sequence shown here is derived from an EMBL/GenBank/DDBJ whole genome shotgun (WGS) entry which is preliminary data.</text>
</comment>
<dbReference type="Proteomes" id="UP000447833">
    <property type="component" value="Unassembled WGS sequence"/>
</dbReference>
<protein>
    <submittedName>
        <fullName evidence="2">HD domain-containing protein</fullName>
    </submittedName>
</protein>
<dbReference type="EMBL" id="WMEY01000009">
    <property type="protein sequence ID" value="MYL65661.1"/>
    <property type="molecule type" value="Genomic_DNA"/>
</dbReference>
<name>A0A845F4F9_9BACL</name>
<accession>A0A845F4F9</accession>
<dbReference type="RefSeq" id="WP_160921221.1">
    <property type="nucleotide sequence ID" value="NZ_WMEY01000009.1"/>
</dbReference>
<dbReference type="SMART" id="SM00471">
    <property type="entry name" value="HDc"/>
    <property type="match status" value="1"/>
</dbReference>
<evidence type="ECO:0000313" key="3">
    <source>
        <dbReference type="Proteomes" id="UP000447833"/>
    </source>
</evidence>
<dbReference type="GO" id="GO:0008893">
    <property type="term" value="F:guanosine-3',5'-bis(diphosphate) 3'-diphosphatase activity"/>
    <property type="evidence" value="ECO:0007669"/>
    <property type="project" value="TreeGrafter"/>
</dbReference>